<proteinExistence type="predicted"/>
<evidence type="ECO:0000313" key="2">
    <source>
        <dbReference type="Proteomes" id="UP001156102"/>
    </source>
</evidence>
<protein>
    <submittedName>
        <fullName evidence="1">Uncharacterized protein</fullName>
    </submittedName>
</protein>
<name>A0AA42BRF3_9BACI</name>
<reference evidence="1" key="1">
    <citation type="submission" date="2022-07" db="EMBL/GenBank/DDBJ databases">
        <authorList>
            <person name="Li W.-J."/>
            <person name="Deng Q.-Q."/>
        </authorList>
    </citation>
    <scope>NUCLEOTIDE SEQUENCE</scope>
    <source>
        <strain evidence="1">SYSU M60031</strain>
    </source>
</reference>
<dbReference type="Proteomes" id="UP001156102">
    <property type="component" value="Unassembled WGS sequence"/>
</dbReference>
<gene>
    <name evidence="1" type="ORF">NK662_12915</name>
</gene>
<dbReference type="AlphaFoldDB" id="A0AA42BRF3"/>
<keyword evidence="2" id="KW-1185">Reference proteome</keyword>
<comment type="caution">
    <text evidence="1">The sequence shown here is derived from an EMBL/GenBank/DDBJ whole genome shotgun (WGS) entry which is preliminary data.</text>
</comment>
<organism evidence="1 2">
    <name type="scientific">Ectobacillus ponti</name>
    <dbReference type="NCBI Taxonomy" id="2961894"/>
    <lineage>
        <taxon>Bacteria</taxon>
        <taxon>Bacillati</taxon>
        <taxon>Bacillota</taxon>
        <taxon>Bacilli</taxon>
        <taxon>Bacillales</taxon>
        <taxon>Bacillaceae</taxon>
        <taxon>Ectobacillus</taxon>
    </lineage>
</organism>
<dbReference type="RefSeq" id="WP_254759351.1">
    <property type="nucleotide sequence ID" value="NZ_JANCLT010000006.1"/>
</dbReference>
<evidence type="ECO:0000313" key="1">
    <source>
        <dbReference type="EMBL" id="MCP8969429.1"/>
    </source>
</evidence>
<accession>A0AA42BRF3</accession>
<sequence length="142" mass="16238">MNYSFLAALFFALGQRLLDKRSQQTNWERIVSLLFHTSFDVVINRFTIKKKPAPIACRSPYTDDLPGNGPAPRIPGLNALSAVLAAALIYACRGLKLMQYKRLWTWLYTLFVIRRLARGLIVLVRQAQRKEQDACQAEEALR</sequence>
<dbReference type="EMBL" id="JANCLT010000006">
    <property type="protein sequence ID" value="MCP8969429.1"/>
    <property type="molecule type" value="Genomic_DNA"/>
</dbReference>